<dbReference type="InterPro" id="IPR000999">
    <property type="entry name" value="RNase_III_dom"/>
</dbReference>
<accession>A0AAX4JUP0</accession>
<feature type="domain" description="RNase III" evidence="2">
    <location>
        <begin position="31"/>
        <end position="158"/>
    </location>
</feature>
<feature type="region of interest" description="Disordered" evidence="1">
    <location>
        <begin position="170"/>
        <end position="210"/>
    </location>
</feature>
<dbReference type="CDD" id="cd00593">
    <property type="entry name" value="RIBOc"/>
    <property type="match status" value="1"/>
</dbReference>
<dbReference type="EMBL" id="CP144101">
    <property type="protein sequence ID" value="WWC88524.1"/>
    <property type="molecule type" value="Genomic_DNA"/>
</dbReference>
<keyword evidence="4" id="KW-1185">Reference proteome</keyword>
<dbReference type="Proteomes" id="UP001355207">
    <property type="component" value="Chromosome 4"/>
</dbReference>
<dbReference type="GO" id="GO:0006396">
    <property type="term" value="P:RNA processing"/>
    <property type="evidence" value="ECO:0007669"/>
    <property type="project" value="InterPro"/>
</dbReference>
<dbReference type="Pfam" id="PF00636">
    <property type="entry name" value="Ribonuclease_3"/>
    <property type="match status" value="1"/>
</dbReference>
<dbReference type="RefSeq" id="XP_066075287.1">
    <property type="nucleotide sequence ID" value="XM_066219190.1"/>
</dbReference>
<dbReference type="GeneID" id="91094105"/>
<dbReference type="InterPro" id="IPR036389">
    <property type="entry name" value="RNase_III_sf"/>
</dbReference>
<evidence type="ECO:0000313" key="3">
    <source>
        <dbReference type="EMBL" id="WWC88524.1"/>
    </source>
</evidence>
<reference evidence="3 4" key="1">
    <citation type="submission" date="2024-01" db="EMBL/GenBank/DDBJ databases">
        <title>Comparative genomics of Cryptococcus and Kwoniella reveals pathogenesis evolution and contrasting modes of karyotype evolution via chromosome fusion or intercentromeric recombination.</title>
        <authorList>
            <person name="Coelho M.A."/>
            <person name="David-Palma M."/>
            <person name="Shea T."/>
            <person name="Bowers K."/>
            <person name="McGinley-Smith S."/>
            <person name="Mohammad A.W."/>
            <person name="Gnirke A."/>
            <person name="Yurkov A.M."/>
            <person name="Nowrousian M."/>
            <person name="Sun S."/>
            <person name="Cuomo C.A."/>
            <person name="Heitman J."/>
        </authorList>
    </citation>
    <scope>NUCLEOTIDE SEQUENCE [LARGE SCALE GENOMIC DNA]</scope>
    <source>
        <strain evidence="3 4">CBS 6074</strain>
    </source>
</reference>
<gene>
    <name evidence="3" type="ORF">L201_003435</name>
</gene>
<protein>
    <recommendedName>
        <fullName evidence="2">RNase III domain-containing protein</fullName>
    </recommendedName>
</protein>
<dbReference type="Gene3D" id="1.10.1520.10">
    <property type="entry name" value="Ribonuclease III domain"/>
    <property type="match status" value="1"/>
</dbReference>
<organism evidence="3 4">
    <name type="scientific">Kwoniella dendrophila CBS 6074</name>
    <dbReference type="NCBI Taxonomy" id="1295534"/>
    <lineage>
        <taxon>Eukaryota</taxon>
        <taxon>Fungi</taxon>
        <taxon>Dikarya</taxon>
        <taxon>Basidiomycota</taxon>
        <taxon>Agaricomycotina</taxon>
        <taxon>Tremellomycetes</taxon>
        <taxon>Tremellales</taxon>
        <taxon>Cryptococcaceae</taxon>
        <taxon>Kwoniella</taxon>
    </lineage>
</organism>
<evidence type="ECO:0000259" key="2">
    <source>
        <dbReference type="PROSITE" id="PS50142"/>
    </source>
</evidence>
<sequence>MYPSTQKDEHFSQVVVLPPIPKLDLPPIPPITDSYLKDMAFTHSSLTGAFRSQSNSLFATENQPVFDYEKLEHVGDALLEAVAVTLAHELFPNFRQGSATVMRSHLVSNAILAQISQQYGLPQQIKCEPSMRHTLRRNEKVQASVFEAYIAAAYYSYLGDQIPSITKNQDMKQQNYSSDNSSPSSSISSVNREDDQSDLPQNPKKRKMEHGIIEEINGNTEPLNRNSSDDDADIYCIDLMFRLMDEELSEIKQDTSVHLDNSSENSASKDEVEHLKTRGDAYNYLFDWLSQVLEPVAYFVVEELKVEAKRIKNSPTGKAKSQYEIPEEWKKEDIKAQGGKTALHEYFRDPNMPTYITSRMAGNPATAPWKVVCTAIDKSGKTWTAEAIRMTKQAASNLAAWKVCVAVGLIEEDDE</sequence>
<dbReference type="SUPFAM" id="SSF69065">
    <property type="entry name" value="RNase III domain-like"/>
    <property type="match status" value="1"/>
</dbReference>
<dbReference type="AlphaFoldDB" id="A0AAX4JUP0"/>
<feature type="compositionally biased region" description="Low complexity" evidence="1">
    <location>
        <begin position="177"/>
        <end position="189"/>
    </location>
</feature>
<name>A0AAX4JUP0_9TREE</name>
<dbReference type="PROSITE" id="PS50142">
    <property type="entry name" value="RNASE_3_2"/>
    <property type="match status" value="1"/>
</dbReference>
<evidence type="ECO:0000313" key="4">
    <source>
        <dbReference type="Proteomes" id="UP001355207"/>
    </source>
</evidence>
<dbReference type="SMART" id="SM00535">
    <property type="entry name" value="RIBOc"/>
    <property type="match status" value="1"/>
</dbReference>
<proteinExistence type="predicted"/>
<evidence type="ECO:0000256" key="1">
    <source>
        <dbReference type="SAM" id="MobiDB-lite"/>
    </source>
</evidence>
<dbReference type="GO" id="GO:0004525">
    <property type="term" value="F:ribonuclease III activity"/>
    <property type="evidence" value="ECO:0007669"/>
    <property type="project" value="InterPro"/>
</dbReference>